<dbReference type="PROSITE" id="PS00818">
    <property type="entry name" value="DPS_1"/>
    <property type="match status" value="1"/>
</dbReference>
<dbReference type="PRINTS" id="PR01346">
    <property type="entry name" value="HELNAPAPROT"/>
</dbReference>
<dbReference type="InterPro" id="IPR012347">
    <property type="entry name" value="Ferritin-like"/>
</dbReference>
<dbReference type="PANTHER" id="PTHR42932:SF3">
    <property type="entry name" value="DNA PROTECTION DURING STARVATION PROTEIN"/>
    <property type="match status" value="1"/>
</dbReference>
<sequence length="190" mass="20992">MSDNSITSRLYPTRIDIPAQARVQIVVLLNQTLAATSDLKTQAKQAHWNVKGTDFYQLHLLFDELAGELEEYTDMVAERVTALGGYAFGTARAAASNSILPEYPLDILDGKDHVTALSDRYALYAKHLREAIDKTDDLGDLDTADLYTEISRAIDKRLWFLEAHLQVAEIKGENGKAGATKTQKIPAGVK</sequence>
<proteinExistence type="inferred from homology"/>
<dbReference type="OrthoDB" id="9797023at2"/>
<dbReference type="Pfam" id="PF00210">
    <property type="entry name" value="Ferritin"/>
    <property type="match status" value="1"/>
</dbReference>
<protein>
    <submittedName>
        <fullName evidence="4">Ferritin Dps family protein</fullName>
    </submittedName>
</protein>
<dbReference type="GO" id="GO:0016722">
    <property type="term" value="F:oxidoreductase activity, acting on metal ions"/>
    <property type="evidence" value="ECO:0007669"/>
    <property type="project" value="InterPro"/>
</dbReference>
<dbReference type="PIRSF" id="PIRSF005900">
    <property type="entry name" value="Dps"/>
    <property type="match status" value="1"/>
</dbReference>
<dbReference type="EMBL" id="BDUD01000001">
    <property type="protein sequence ID" value="GBG19273.1"/>
    <property type="molecule type" value="Genomic_DNA"/>
</dbReference>
<dbReference type="InterPro" id="IPR023188">
    <property type="entry name" value="DPS_DNA-bd_CS"/>
</dbReference>
<dbReference type="PANTHER" id="PTHR42932">
    <property type="entry name" value="GENERAL STRESS PROTEIN 20U"/>
    <property type="match status" value="1"/>
</dbReference>
<gene>
    <name evidence="4" type="ORF">NIES4072_29400</name>
</gene>
<dbReference type="InterPro" id="IPR008331">
    <property type="entry name" value="Ferritin_DPS_dom"/>
</dbReference>
<evidence type="ECO:0000313" key="5">
    <source>
        <dbReference type="Proteomes" id="UP000245124"/>
    </source>
</evidence>
<dbReference type="NCBIfam" id="NF006975">
    <property type="entry name" value="PRK09448.1"/>
    <property type="match status" value="1"/>
</dbReference>
<dbReference type="CDD" id="cd01043">
    <property type="entry name" value="DPS"/>
    <property type="match status" value="1"/>
</dbReference>
<dbReference type="GO" id="GO:0008199">
    <property type="term" value="F:ferric iron binding"/>
    <property type="evidence" value="ECO:0007669"/>
    <property type="project" value="InterPro"/>
</dbReference>
<dbReference type="RefSeq" id="WP_109009106.1">
    <property type="nucleotide sequence ID" value="NZ_BDUD01000001.1"/>
</dbReference>
<dbReference type="Proteomes" id="UP000245124">
    <property type="component" value="Unassembled WGS sequence"/>
</dbReference>
<organism evidence="4 5">
    <name type="scientific">Nostoc commune NIES-4072</name>
    <dbReference type="NCBI Taxonomy" id="2005467"/>
    <lineage>
        <taxon>Bacteria</taxon>
        <taxon>Bacillati</taxon>
        <taxon>Cyanobacteriota</taxon>
        <taxon>Cyanophyceae</taxon>
        <taxon>Nostocales</taxon>
        <taxon>Nostocaceae</taxon>
        <taxon>Nostoc</taxon>
    </lineage>
</organism>
<dbReference type="Gene3D" id="1.20.1260.10">
    <property type="match status" value="1"/>
</dbReference>
<dbReference type="InterPro" id="IPR002177">
    <property type="entry name" value="DPS_DNA-bd"/>
</dbReference>
<comment type="caution">
    <text evidence="4">The sequence shown here is derived from an EMBL/GenBank/DDBJ whole genome shotgun (WGS) entry which is preliminary data.</text>
</comment>
<feature type="domain" description="Ferritin/DPS" evidence="3">
    <location>
        <begin position="28"/>
        <end position="167"/>
    </location>
</feature>
<dbReference type="AlphaFoldDB" id="A0A2R5FSV3"/>
<dbReference type="InterPro" id="IPR009078">
    <property type="entry name" value="Ferritin-like_SF"/>
</dbReference>
<comment type="similarity">
    <text evidence="1 2">Belongs to the Dps family.</text>
</comment>
<evidence type="ECO:0000256" key="2">
    <source>
        <dbReference type="RuleBase" id="RU003875"/>
    </source>
</evidence>
<evidence type="ECO:0000259" key="3">
    <source>
        <dbReference type="Pfam" id="PF00210"/>
    </source>
</evidence>
<dbReference type="SUPFAM" id="SSF47240">
    <property type="entry name" value="Ferritin-like"/>
    <property type="match status" value="1"/>
</dbReference>
<evidence type="ECO:0000256" key="1">
    <source>
        <dbReference type="ARBA" id="ARBA00009497"/>
    </source>
</evidence>
<accession>A0A2R5FSV3</accession>
<evidence type="ECO:0000313" key="4">
    <source>
        <dbReference type="EMBL" id="GBG19273.1"/>
    </source>
</evidence>
<reference evidence="4 5" key="1">
    <citation type="submission" date="2017-06" db="EMBL/GenBank/DDBJ databases">
        <title>Genome sequencing of cyanobaciteial culture collection at National Institute for Environmental Studies (NIES).</title>
        <authorList>
            <person name="Hirose Y."/>
            <person name="Shimura Y."/>
            <person name="Fujisawa T."/>
            <person name="Nakamura Y."/>
            <person name="Kawachi M."/>
        </authorList>
    </citation>
    <scope>NUCLEOTIDE SEQUENCE [LARGE SCALE GENOMIC DNA]</scope>
    <source>
        <strain evidence="4 5">NIES-4072</strain>
    </source>
</reference>
<name>A0A2R5FSV3_NOSCO</name>
<keyword evidence="5" id="KW-1185">Reference proteome</keyword>